<dbReference type="RefSeq" id="WP_013418142.1">
    <property type="nucleotide sequence ID" value="NC_014664.1"/>
</dbReference>
<accession>E3I8B3</accession>
<dbReference type="HOGENOM" id="CLU_674180_0_0_5"/>
<protein>
    <submittedName>
        <fullName evidence="1">Uncharacterized protein</fullName>
    </submittedName>
</protein>
<dbReference type="Proteomes" id="UP000001399">
    <property type="component" value="Chromosome"/>
</dbReference>
<name>E3I8B3_RHOVT</name>
<keyword evidence="2" id="KW-1185">Reference proteome</keyword>
<dbReference type="OrthoDB" id="7955973at2"/>
<evidence type="ECO:0000313" key="1">
    <source>
        <dbReference type="EMBL" id="ADP69738.1"/>
    </source>
</evidence>
<dbReference type="EMBL" id="CP002292">
    <property type="protein sequence ID" value="ADP69738.1"/>
    <property type="molecule type" value="Genomic_DNA"/>
</dbReference>
<dbReference type="AlphaFoldDB" id="E3I8B3"/>
<reference evidence="2" key="1">
    <citation type="journal article" date="2011" name="J. Bacteriol.">
        <title>Genome sequences of eight morphologically diverse alphaproteobacteria.</title>
        <authorList>
            <consortium name="US DOE Joint Genome Institute"/>
            <person name="Brown P.J."/>
            <person name="Kysela D.T."/>
            <person name="Buechlein A."/>
            <person name="Hemmerich C."/>
            <person name="Brun Y.V."/>
        </authorList>
    </citation>
    <scope>NUCLEOTIDE SEQUENCE [LARGE SCALE GENOMIC DNA]</scope>
    <source>
        <strain evidence="2">ATCC 17100 / ATH 3.1.1 / DSM 162 / LMG 4299</strain>
    </source>
</reference>
<dbReference type="KEGG" id="rva:Rvan_0456"/>
<gene>
    <name evidence="1" type="ordered locus">Rvan_0456</name>
</gene>
<organism evidence="1 2">
    <name type="scientific">Rhodomicrobium vannielii (strain ATCC 17100 / DSM 162 / LMG 4299 / NCIMB 10020 / ATH 3.1.1)</name>
    <dbReference type="NCBI Taxonomy" id="648757"/>
    <lineage>
        <taxon>Bacteria</taxon>
        <taxon>Pseudomonadati</taxon>
        <taxon>Pseudomonadota</taxon>
        <taxon>Alphaproteobacteria</taxon>
        <taxon>Hyphomicrobiales</taxon>
        <taxon>Hyphomicrobiaceae</taxon>
        <taxon>Rhodomicrobium</taxon>
    </lineage>
</organism>
<evidence type="ECO:0000313" key="2">
    <source>
        <dbReference type="Proteomes" id="UP000001399"/>
    </source>
</evidence>
<dbReference type="STRING" id="648757.Rvan_0456"/>
<sequence>MEPFKALTLVAASAVISLVTAGAAGFYAGYSAGRSNLAEIKTYLADAPVSVASGSGGAPVSLKPVTDEIRALSARIEALAAEQPKPVATPAADASASSKPVIDEIRALSRQLDGVKADVSKVHAVAAPASPALERAVASAPDYSDALTDIREQVRGLALKMDKQEPKAPKALVDEIRSLSTAVQAQDSGTKRVVDEVRTGFASLQNAEPKTPKALVEEVRAISATISAQAAKPQVSVVDQIKILQASIESLKARLASGQSGGATADGADLAQIRQLLLAATEQFGKCQTQLASYSAPASAPVAQTVSAPAAAAISVSPSTRQEPAAVVFYDNVMLKKDQEKQYDEIGVRLALQAIGPKQVKVAVNRQGFGLAFGERKVFRSQDVECEINLMETNLNEAQARVSLSCKR</sequence>
<proteinExistence type="predicted"/>